<name>A0A1S7LFE4_MAGMO</name>
<gene>
    <name evidence="1" type="ORF">MAGMO_1481</name>
</gene>
<accession>A0A1S7LFE4</accession>
<organism evidence="1">
    <name type="scientific">Magnetococcus massalia (strain MO-1)</name>
    <dbReference type="NCBI Taxonomy" id="451514"/>
    <lineage>
        <taxon>Bacteria</taxon>
        <taxon>Pseudomonadati</taxon>
        <taxon>Pseudomonadota</taxon>
        <taxon>Magnetococcia</taxon>
        <taxon>Magnetococcales</taxon>
        <taxon>Magnetococcaceae</taxon>
        <taxon>Magnetococcus</taxon>
    </lineage>
</organism>
<sequence length="44" mass="4971">MECCGYGKDGYVRSEVAKRRHFLSSIALARLQLPYVADTICSYV</sequence>
<evidence type="ECO:0000313" key="1">
    <source>
        <dbReference type="EMBL" id="CRH05670.1"/>
    </source>
</evidence>
<dbReference type="EMBL" id="LO017727">
    <property type="protein sequence ID" value="CRH05670.1"/>
    <property type="molecule type" value="Genomic_DNA"/>
</dbReference>
<proteinExistence type="predicted"/>
<reference evidence="1" key="1">
    <citation type="submission" date="2015-04" db="EMBL/GenBank/DDBJ databases">
        <authorList>
            <person name="Syromyatnikov M.Y."/>
            <person name="Popov V.N."/>
        </authorList>
    </citation>
    <scope>NUCLEOTIDE SEQUENCE</scope>
    <source>
        <strain evidence="1">MO-1</strain>
    </source>
</reference>
<dbReference type="AlphaFoldDB" id="A0A1S7LFE4"/>
<protein>
    <submittedName>
        <fullName evidence="1">Uncharacterized protein</fullName>
    </submittedName>
</protein>